<organism evidence="2 3">
    <name type="scientific">Gigaspora rosea</name>
    <dbReference type="NCBI Taxonomy" id="44941"/>
    <lineage>
        <taxon>Eukaryota</taxon>
        <taxon>Fungi</taxon>
        <taxon>Fungi incertae sedis</taxon>
        <taxon>Mucoromycota</taxon>
        <taxon>Glomeromycotina</taxon>
        <taxon>Glomeromycetes</taxon>
        <taxon>Diversisporales</taxon>
        <taxon>Gigasporaceae</taxon>
        <taxon>Gigaspora</taxon>
    </lineage>
</organism>
<name>A0A397UXN4_9GLOM</name>
<comment type="caution">
    <text evidence="2">The sequence shown here is derived from an EMBL/GenBank/DDBJ whole genome shotgun (WGS) entry which is preliminary data.</text>
</comment>
<protein>
    <submittedName>
        <fullName evidence="2">Uncharacterized protein</fullName>
    </submittedName>
</protein>
<gene>
    <name evidence="2" type="ORF">C2G38_2040441</name>
</gene>
<keyword evidence="1" id="KW-0175">Coiled coil</keyword>
<dbReference type="OrthoDB" id="194358at2759"/>
<accession>A0A397UXN4</accession>
<evidence type="ECO:0000313" key="3">
    <source>
        <dbReference type="Proteomes" id="UP000266673"/>
    </source>
</evidence>
<evidence type="ECO:0000256" key="1">
    <source>
        <dbReference type="SAM" id="Coils"/>
    </source>
</evidence>
<proteinExistence type="predicted"/>
<dbReference type="Proteomes" id="UP000266673">
    <property type="component" value="Unassembled WGS sequence"/>
</dbReference>
<reference evidence="2 3" key="1">
    <citation type="submission" date="2018-06" db="EMBL/GenBank/DDBJ databases">
        <title>Comparative genomics reveals the genomic features of Rhizophagus irregularis, R. cerebriforme, R. diaphanum and Gigaspora rosea, and their symbiotic lifestyle signature.</title>
        <authorList>
            <person name="Morin E."/>
            <person name="San Clemente H."/>
            <person name="Chen E.C.H."/>
            <person name="De La Providencia I."/>
            <person name="Hainaut M."/>
            <person name="Kuo A."/>
            <person name="Kohler A."/>
            <person name="Murat C."/>
            <person name="Tang N."/>
            <person name="Roy S."/>
            <person name="Loubradou J."/>
            <person name="Henrissat B."/>
            <person name="Grigoriev I.V."/>
            <person name="Corradi N."/>
            <person name="Roux C."/>
            <person name="Martin F.M."/>
        </authorList>
    </citation>
    <scope>NUCLEOTIDE SEQUENCE [LARGE SCALE GENOMIC DNA]</scope>
    <source>
        <strain evidence="2 3">DAOM 194757</strain>
    </source>
</reference>
<keyword evidence="3" id="KW-1185">Reference proteome</keyword>
<evidence type="ECO:0000313" key="2">
    <source>
        <dbReference type="EMBL" id="RIB14138.1"/>
    </source>
</evidence>
<dbReference type="EMBL" id="QKWP01000860">
    <property type="protein sequence ID" value="RIB14138.1"/>
    <property type="molecule type" value="Genomic_DNA"/>
</dbReference>
<feature type="coiled-coil region" evidence="1">
    <location>
        <begin position="47"/>
        <end position="74"/>
    </location>
</feature>
<feature type="coiled-coil region" evidence="1">
    <location>
        <begin position="194"/>
        <end position="221"/>
    </location>
</feature>
<feature type="coiled-coil region" evidence="1">
    <location>
        <begin position="136"/>
        <end position="163"/>
    </location>
</feature>
<dbReference type="AlphaFoldDB" id="A0A397UXN4"/>
<sequence>MEIKKFNDQYEKTIKQKIEEAYNIKDQIIYEMNKIINEINQKIILLIEETRELIENVNKNKQKLEEEQSELKKKLVLRQTLGILKIVAQTISVVSGPIGIAGIATTGGVNIAKAFISEDNKNKPNFEISPDIKNSLKNMEEMVRSEENEIMIAKQQLKKLSYECNKYSGLSNIKVNLITIQNKLSNIDFTTTIVKEIKDELVQTQTKLEELKKKIEMLLLIKKQIMN</sequence>